<dbReference type="SUPFAM" id="SSF52540">
    <property type="entry name" value="P-loop containing nucleoside triphosphate hydrolases"/>
    <property type="match status" value="1"/>
</dbReference>
<comment type="caution">
    <text evidence="4">The sequence shown here is derived from an EMBL/GenBank/DDBJ whole genome shotgun (WGS) entry which is preliminary data.</text>
</comment>
<gene>
    <name evidence="4" type="ORF">ACFQDM_16855</name>
</gene>
<dbReference type="InterPro" id="IPR017871">
    <property type="entry name" value="ABC_transporter-like_CS"/>
</dbReference>
<dbReference type="RefSeq" id="WP_377381147.1">
    <property type="nucleotide sequence ID" value="NZ_JBHSSW010000066.1"/>
</dbReference>
<evidence type="ECO:0000259" key="3">
    <source>
        <dbReference type="PROSITE" id="PS50893"/>
    </source>
</evidence>
<evidence type="ECO:0000256" key="1">
    <source>
        <dbReference type="ARBA" id="ARBA00022741"/>
    </source>
</evidence>
<dbReference type="InterPro" id="IPR003593">
    <property type="entry name" value="AAA+_ATPase"/>
</dbReference>
<dbReference type="EMBL" id="JBHSSW010000066">
    <property type="protein sequence ID" value="MFC6199751.1"/>
    <property type="molecule type" value="Genomic_DNA"/>
</dbReference>
<feature type="domain" description="ABC transporter" evidence="3">
    <location>
        <begin position="7"/>
        <end position="240"/>
    </location>
</feature>
<organism evidence="4 5">
    <name type="scientific">Ponticaulis profundi</name>
    <dbReference type="NCBI Taxonomy" id="2665222"/>
    <lineage>
        <taxon>Bacteria</taxon>
        <taxon>Pseudomonadati</taxon>
        <taxon>Pseudomonadota</taxon>
        <taxon>Alphaproteobacteria</taxon>
        <taxon>Hyphomonadales</taxon>
        <taxon>Hyphomonadaceae</taxon>
        <taxon>Ponticaulis</taxon>
    </lineage>
</organism>
<keyword evidence="1" id="KW-0547">Nucleotide-binding</keyword>
<reference evidence="5" key="1">
    <citation type="journal article" date="2019" name="Int. J. Syst. Evol. Microbiol.">
        <title>The Global Catalogue of Microorganisms (GCM) 10K type strain sequencing project: providing services to taxonomists for standard genome sequencing and annotation.</title>
        <authorList>
            <consortium name="The Broad Institute Genomics Platform"/>
            <consortium name="The Broad Institute Genome Sequencing Center for Infectious Disease"/>
            <person name="Wu L."/>
            <person name="Ma J."/>
        </authorList>
    </citation>
    <scope>NUCLEOTIDE SEQUENCE [LARGE SCALE GENOMIC DNA]</scope>
    <source>
        <strain evidence="5">CGMCC-1.15741</strain>
    </source>
</reference>
<keyword evidence="5" id="KW-1185">Reference proteome</keyword>
<accession>A0ABW1SDZ6</accession>
<evidence type="ECO:0000313" key="4">
    <source>
        <dbReference type="EMBL" id="MFC6199751.1"/>
    </source>
</evidence>
<dbReference type="SMART" id="SM00382">
    <property type="entry name" value="AAA"/>
    <property type="match status" value="1"/>
</dbReference>
<evidence type="ECO:0000313" key="5">
    <source>
        <dbReference type="Proteomes" id="UP001596303"/>
    </source>
</evidence>
<dbReference type="InterPro" id="IPR050334">
    <property type="entry name" value="Molybdenum_import_ModC"/>
</dbReference>
<dbReference type="Proteomes" id="UP001596303">
    <property type="component" value="Unassembled WGS sequence"/>
</dbReference>
<keyword evidence="2 4" id="KW-0067">ATP-binding</keyword>
<dbReference type="Pfam" id="PF00005">
    <property type="entry name" value="ABC_tran"/>
    <property type="match status" value="1"/>
</dbReference>
<name>A0ABW1SDZ6_9PROT</name>
<dbReference type="PROSITE" id="PS50893">
    <property type="entry name" value="ABC_TRANSPORTER_2"/>
    <property type="match status" value="1"/>
</dbReference>
<dbReference type="Gene3D" id="3.40.50.300">
    <property type="entry name" value="P-loop containing nucleotide triphosphate hydrolases"/>
    <property type="match status" value="1"/>
</dbReference>
<dbReference type="PROSITE" id="PS00211">
    <property type="entry name" value="ABC_TRANSPORTER_1"/>
    <property type="match status" value="1"/>
</dbReference>
<dbReference type="PANTHER" id="PTHR43514:SF4">
    <property type="entry name" value="ABC TRANSPORTER I FAMILY MEMBER 10"/>
    <property type="match status" value="1"/>
</dbReference>
<proteinExistence type="predicted"/>
<dbReference type="InterPro" id="IPR003439">
    <property type="entry name" value="ABC_transporter-like_ATP-bd"/>
</dbReference>
<dbReference type="GO" id="GO:0005524">
    <property type="term" value="F:ATP binding"/>
    <property type="evidence" value="ECO:0007669"/>
    <property type="project" value="UniProtKB-KW"/>
</dbReference>
<evidence type="ECO:0000256" key="2">
    <source>
        <dbReference type="ARBA" id="ARBA00022840"/>
    </source>
</evidence>
<dbReference type="PANTHER" id="PTHR43514">
    <property type="entry name" value="ABC TRANSPORTER I FAMILY MEMBER 10"/>
    <property type="match status" value="1"/>
</dbReference>
<protein>
    <submittedName>
        <fullName evidence="4">ATP-binding cassette domain-containing protein</fullName>
    </submittedName>
</protein>
<dbReference type="InterPro" id="IPR027417">
    <property type="entry name" value="P-loop_NTPase"/>
</dbReference>
<sequence>MSGREAILRVEVSHRLPQSQFDFDLAFAARGTGLFGANGVGKTTLLDFISGVKHPERGQIKSGQAIWFDSDQNCNLAQHKRRVARVFQDGRLMPHLTVEQNLNFAARGAGRSSVFSTDRALIEEELKLEHLFDQRPGQLSGGEKQRVALACALISESRLILLDEPFVGMDAVNRVRAIELVRKLTRSRAQRFILVSHDVRDLVALCEETVVFKENGSVVSGDTGEVLTQSGDGHEPSGYIVLDAELIHHDMQAGSSRLLINGQYLDVASSIAPQGSDVRLMLPRAEIMLVCPDAKVFGWGVNVRALVQGADVMSGTAGVGLNLTIGDQTFSIAVPACAGSELPIEIGSEIQLCCNNAMIV</sequence>